<protein>
    <submittedName>
        <fullName evidence="12">Odorant receptor 43a-like</fullName>
    </submittedName>
</protein>
<dbReference type="PANTHER" id="PTHR21137">
    <property type="entry name" value="ODORANT RECEPTOR"/>
    <property type="match status" value="1"/>
</dbReference>
<dbReference type="InterPro" id="IPR004117">
    <property type="entry name" value="7tm6_olfct_rcpt"/>
</dbReference>
<dbReference type="GO" id="GO:0004984">
    <property type="term" value="F:olfactory receptor activity"/>
    <property type="evidence" value="ECO:0007669"/>
    <property type="project" value="InterPro"/>
</dbReference>
<keyword evidence="2" id="KW-1003">Cell membrane</keyword>
<evidence type="ECO:0000256" key="7">
    <source>
        <dbReference type="ARBA" id="ARBA00023136"/>
    </source>
</evidence>
<gene>
    <name evidence="12" type="primary">LOC108740014</name>
</gene>
<keyword evidence="4 10" id="KW-0812">Transmembrane</keyword>
<evidence type="ECO:0000256" key="3">
    <source>
        <dbReference type="ARBA" id="ARBA00022606"/>
    </source>
</evidence>
<dbReference type="Pfam" id="PF02949">
    <property type="entry name" value="7tm_6"/>
    <property type="match status" value="1"/>
</dbReference>
<evidence type="ECO:0000256" key="5">
    <source>
        <dbReference type="ARBA" id="ARBA00022725"/>
    </source>
</evidence>
<evidence type="ECO:0000256" key="10">
    <source>
        <dbReference type="SAM" id="Phobius"/>
    </source>
</evidence>
<dbReference type="KEGG" id="apln:108740014"/>
<name>A0A1W4X0L3_AGRPL</name>
<evidence type="ECO:0000256" key="4">
    <source>
        <dbReference type="ARBA" id="ARBA00022692"/>
    </source>
</evidence>
<sequence length="203" mass="23198">MAIEHELATHFTLLQGAFRTVAFKKPTEQLTDAIVLVKNRKKMQPEEYKLLSHLIHYTKHLQTTIQLTTEAEALFTFINLGAVLTSLLIIVSNFFTLSQAPLRSSRFFRQIIYMGAMVYQLGIYTSYGNEITLKSGDVLQGIYFSDWVPRSLEFKKTMLMNMARLKKPIYFTIGKFSPLTLATFVSILRAAYSFFAVLKSSTN</sequence>
<evidence type="ECO:0000256" key="2">
    <source>
        <dbReference type="ARBA" id="ARBA00022475"/>
    </source>
</evidence>
<evidence type="ECO:0000256" key="9">
    <source>
        <dbReference type="ARBA" id="ARBA00023224"/>
    </source>
</evidence>
<proteinExistence type="predicted"/>
<keyword evidence="8" id="KW-0675">Receptor</keyword>
<evidence type="ECO:0000313" key="12">
    <source>
        <dbReference type="RefSeq" id="XP_018329676.1"/>
    </source>
</evidence>
<reference evidence="12" key="1">
    <citation type="submission" date="2025-08" db="UniProtKB">
        <authorList>
            <consortium name="RefSeq"/>
        </authorList>
    </citation>
    <scope>IDENTIFICATION</scope>
    <source>
        <tissue evidence="12">Entire body</tissue>
    </source>
</reference>
<feature type="transmembrane region" description="Helical" evidence="10">
    <location>
        <begin position="107"/>
        <end position="127"/>
    </location>
</feature>
<dbReference type="GO" id="GO:0005549">
    <property type="term" value="F:odorant binding"/>
    <property type="evidence" value="ECO:0007669"/>
    <property type="project" value="InterPro"/>
</dbReference>
<dbReference type="RefSeq" id="XP_018329676.1">
    <property type="nucleotide sequence ID" value="XM_018474174.1"/>
</dbReference>
<keyword evidence="6 10" id="KW-1133">Transmembrane helix</keyword>
<feature type="transmembrane region" description="Helical" evidence="10">
    <location>
        <begin position="176"/>
        <end position="198"/>
    </location>
</feature>
<evidence type="ECO:0000256" key="8">
    <source>
        <dbReference type="ARBA" id="ARBA00023170"/>
    </source>
</evidence>
<keyword evidence="3" id="KW-0716">Sensory transduction</keyword>
<dbReference type="OrthoDB" id="6597368at2759"/>
<evidence type="ECO:0000256" key="6">
    <source>
        <dbReference type="ARBA" id="ARBA00022989"/>
    </source>
</evidence>
<organism evidence="11 12">
    <name type="scientific">Agrilus planipennis</name>
    <name type="common">Emerald ash borer</name>
    <name type="synonym">Agrilus marcopoli</name>
    <dbReference type="NCBI Taxonomy" id="224129"/>
    <lineage>
        <taxon>Eukaryota</taxon>
        <taxon>Metazoa</taxon>
        <taxon>Ecdysozoa</taxon>
        <taxon>Arthropoda</taxon>
        <taxon>Hexapoda</taxon>
        <taxon>Insecta</taxon>
        <taxon>Pterygota</taxon>
        <taxon>Neoptera</taxon>
        <taxon>Endopterygota</taxon>
        <taxon>Coleoptera</taxon>
        <taxon>Polyphaga</taxon>
        <taxon>Elateriformia</taxon>
        <taxon>Buprestoidea</taxon>
        <taxon>Buprestidae</taxon>
        <taxon>Agrilinae</taxon>
        <taxon>Agrilus</taxon>
    </lineage>
</organism>
<dbReference type="GO" id="GO:0007165">
    <property type="term" value="P:signal transduction"/>
    <property type="evidence" value="ECO:0007669"/>
    <property type="project" value="UniProtKB-KW"/>
</dbReference>
<dbReference type="GO" id="GO:0005886">
    <property type="term" value="C:plasma membrane"/>
    <property type="evidence" value="ECO:0007669"/>
    <property type="project" value="UniProtKB-SubCell"/>
</dbReference>
<evidence type="ECO:0000313" key="11">
    <source>
        <dbReference type="Proteomes" id="UP000192223"/>
    </source>
</evidence>
<feature type="transmembrane region" description="Helical" evidence="10">
    <location>
        <begin position="73"/>
        <end position="95"/>
    </location>
</feature>
<dbReference type="PANTHER" id="PTHR21137:SF35">
    <property type="entry name" value="ODORANT RECEPTOR 19A-RELATED"/>
    <property type="match status" value="1"/>
</dbReference>
<keyword evidence="11" id="KW-1185">Reference proteome</keyword>
<dbReference type="Proteomes" id="UP000192223">
    <property type="component" value="Unplaced"/>
</dbReference>
<dbReference type="AlphaFoldDB" id="A0A1W4X0L3"/>
<keyword evidence="7 10" id="KW-0472">Membrane</keyword>
<evidence type="ECO:0000256" key="1">
    <source>
        <dbReference type="ARBA" id="ARBA00004651"/>
    </source>
</evidence>
<dbReference type="GeneID" id="108740014"/>
<keyword evidence="5" id="KW-0552">Olfaction</keyword>
<keyword evidence="9" id="KW-0807">Transducer</keyword>
<comment type="subcellular location">
    <subcellularLocation>
        <location evidence="1">Cell membrane</location>
        <topology evidence="1">Multi-pass membrane protein</topology>
    </subcellularLocation>
</comment>
<accession>A0A1W4X0L3</accession>
<dbReference type="InParanoid" id="A0A1W4X0L3"/>